<keyword evidence="2" id="KW-1185">Reference proteome</keyword>
<dbReference type="RefSeq" id="WP_379032114.1">
    <property type="nucleotide sequence ID" value="NZ_JBHTLN010000001.1"/>
</dbReference>
<name>A0ABW3P790_9PROT</name>
<evidence type="ECO:0000313" key="2">
    <source>
        <dbReference type="Proteomes" id="UP001597206"/>
    </source>
</evidence>
<organism evidence="1 2">
    <name type="scientific">Methylophilus flavus</name>
    <dbReference type="NCBI Taxonomy" id="640084"/>
    <lineage>
        <taxon>Bacteria</taxon>
        <taxon>Pseudomonadati</taxon>
        <taxon>Pseudomonadota</taxon>
        <taxon>Betaproteobacteria</taxon>
        <taxon>Nitrosomonadales</taxon>
        <taxon>Methylophilaceae</taxon>
        <taxon>Methylophilus</taxon>
    </lineage>
</organism>
<comment type="caution">
    <text evidence="1">The sequence shown here is derived from an EMBL/GenBank/DDBJ whole genome shotgun (WGS) entry which is preliminary data.</text>
</comment>
<sequence length="349" mass="39250">MEERSLRSHVLDLIGSFLYQENFPHYPYLREGILDLVDSTSSYREEGEELYPEIFITNNIESVLETLPFCKNVEIDRKLGTVKEFSNALKLCAPLSRNGWVIYINVEEEYISYGVVSSEISELSPTFRTQAVGELSQNGEDYSIAYLQNVGNKTVLLKGSEASALICLTLNSKGTSHGHELQKLCSVITQDINEQYKDISVSYFQKLIGNALIIGHGNLIGVVQDDEEKLTALKARHNDGVYLRKPIDMYELLAASEVEKTREACTSNRLYSSLLESMLNHDGMTVITTSGKVLGYHIFVKPQGNEEEGLVGGARTRAFEIMKRSECFECCFYKSQDGSEKIWSVTDAR</sequence>
<protein>
    <recommendedName>
        <fullName evidence="3">DAC domain-containing protein</fullName>
    </recommendedName>
</protein>
<dbReference type="Proteomes" id="UP001597206">
    <property type="component" value="Unassembled WGS sequence"/>
</dbReference>
<evidence type="ECO:0000313" key="1">
    <source>
        <dbReference type="EMBL" id="MFD1122154.1"/>
    </source>
</evidence>
<evidence type="ECO:0008006" key="3">
    <source>
        <dbReference type="Google" id="ProtNLM"/>
    </source>
</evidence>
<proteinExistence type="predicted"/>
<dbReference type="EMBL" id="JBHTLN010000001">
    <property type="protein sequence ID" value="MFD1122154.1"/>
    <property type="molecule type" value="Genomic_DNA"/>
</dbReference>
<gene>
    <name evidence="1" type="ORF">ACFQ2T_06540</name>
</gene>
<accession>A0ABW3P790</accession>
<reference evidence="2" key="1">
    <citation type="journal article" date="2019" name="Int. J. Syst. Evol. Microbiol.">
        <title>The Global Catalogue of Microorganisms (GCM) 10K type strain sequencing project: providing services to taxonomists for standard genome sequencing and annotation.</title>
        <authorList>
            <consortium name="The Broad Institute Genomics Platform"/>
            <consortium name="The Broad Institute Genome Sequencing Center for Infectious Disease"/>
            <person name="Wu L."/>
            <person name="Ma J."/>
        </authorList>
    </citation>
    <scope>NUCLEOTIDE SEQUENCE [LARGE SCALE GENOMIC DNA]</scope>
    <source>
        <strain evidence="2">CCUG 58411</strain>
    </source>
</reference>